<dbReference type="EMBL" id="NAJM01000058">
    <property type="protein sequence ID" value="RVX66621.1"/>
    <property type="molecule type" value="Genomic_DNA"/>
</dbReference>
<feature type="compositionally biased region" description="Polar residues" evidence="2">
    <location>
        <begin position="135"/>
        <end position="204"/>
    </location>
</feature>
<dbReference type="OrthoDB" id="4203839at2759"/>
<evidence type="ECO:0000313" key="4">
    <source>
        <dbReference type="Proteomes" id="UP000288859"/>
    </source>
</evidence>
<reference evidence="3 4" key="1">
    <citation type="submission" date="2017-03" db="EMBL/GenBank/DDBJ databases">
        <title>Genomes of endolithic fungi from Antarctica.</title>
        <authorList>
            <person name="Coleine C."/>
            <person name="Masonjones S."/>
            <person name="Stajich J.E."/>
        </authorList>
    </citation>
    <scope>NUCLEOTIDE SEQUENCE [LARGE SCALE GENOMIC DNA]</scope>
    <source>
        <strain evidence="3 4">CCFEE 6314</strain>
    </source>
</reference>
<organism evidence="3 4">
    <name type="scientific">Exophiala mesophila</name>
    <name type="common">Black yeast-like fungus</name>
    <dbReference type="NCBI Taxonomy" id="212818"/>
    <lineage>
        <taxon>Eukaryota</taxon>
        <taxon>Fungi</taxon>
        <taxon>Dikarya</taxon>
        <taxon>Ascomycota</taxon>
        <taxon>Pezizomycotina</taxon>
        <taxon>Eurotiomycetes</taxon>
        <taxon>Chaetothyriomycetidae</taxon>
        <taxon>Chaetothyriales</taxon>
        <taxon>Herpotrichiellaceae</taxon>
        <taxon>Exophiala</taxon>
    </lineage>
</organism>
<protein>
    <submittedName>
        <fullName evidence="3">Uncharacterized protein</fullName>
    </submittedName>
</protein>
<proteinExistence type="predicted"/>
<feature type="coiled-coil region" evidence="1">
    <location>
        <begin position="64"/>
        <end position="91"/>
    </location>
</feature>
<feature type="compositionally biased region" description="Polar residues" evidence="2">
    <location>
        <begin position="229"/>
        <end position="242"/>
    </location>
</feature>
<feature type="region of interest" description="Disordered" evidence="2">
    <location>
        <begin position="101"/>
        <end position="286"/>
    </location>
</feature>
<dbReference type="Proteomes" id="UP000288859">
    <property type="component" value="Unassembled WGS sequence"/>
</dbReference>
<gene>
    <name evidence="3" type="ORF">B0A52_09372</name>
</gene>
<feature type="compositionally biased region" description="Basic and acidic residues" evidence="2">
    <location>
        <begin position="275"/>
        <end position="286"/>
    </location>
</feature>
<evidence type="ECO:0000256" key="2">
    <source>
        <dbReference type="SAM" id="MobiDB-lite"/>
    </source>
</evidence>
<comment type="caution">
    <text evidence="3">The sequence shown here is derived from an EMBL/GenBank/DDBJ whole genome shotgun (WGS) entry which is preliminary data.</text>
</comment>
<evidence type="ECO:0000256" key="1">
    <source>
        <dbReference type="SAM" id="Coils"/>
    </source>
</evidence>
<dbReference type="AlphaFoldDB" id="A0A438MSK9"/>
<name>A0A438MSK9_EXOME</name>
<keyword evidence="1" id="KW-0175">Coiled coil</keyword>
<accession>A0A438MSK9</accession>
<evidence type="ECO:0000313" key="3">
    <source>
        <dbReference type="EMBL" id="RVX66621.1"/>
    </source>
</evidence>
<sequence length="532" mass="59011">MSRQVGAPMSFDNITSPQMEHAQVRLRSAQRSFSKTQNELQTLITNRSQTPMSTADSINNAREIRALEARLMEMAEEISRLKETIEKQRITIANQSKTISQPKVPYVTPGRGMGPGQTSSFGDSQPNFPPPPQPLYSTDANPNPSSFHQGAPDQTHSFPGVDNQSPYGQQQSSFYGANVHRSGSSSGIPSQPLPTSSHQGQPSYFVNAFGSPESRLQNNRTPGYHPSAVPSSNGSGSKQSPAQMLGPPSRGTPALNSSEHSRAPSADNSLALTKARSDVREQEPKESFSKLMNLAQLYAFNHVNTPSTHKDNGMPKAIKERLLKAASPTTAFTLMSTPYTRFYLVTKVIVQWLLKNVFKYDAFSGLDHKIDSQIDGLRASIYHSTPAQVHFQILTNIAQQITQLARHTKFEDYLQHVARERSSQLWAVVKPMMHQKTARDWEDLLTLVTEAHKIAVKMFSCADEFRFEIPPVGTQFQPEIMMARDHHQGDQQQDRGTPTIRLGITPHVTVRSYSPEGHLKTSTVISASVLLR</sequence>